<comment type="caution">
    <text evidence="8">The sequence shown here is derived from an EMBL/GenBank/DDBJ whole genome shotgun (WGS) entry which is preliminary data.</text>
</comment>
<sequence length="554" mass="63485">MPFTRRALKRAREAEEAAGEAAGGGGAPSTATGASSDSPPEDMEPNSRPDKKDPHQRRDLRGIIPVLNCEWLGCDFTTKSMEKFIKHVDKHVPISPDPGNTYERCRWADCTFRVLDERMIRRHVLYHAYHCRLMAFGAEILKRSGIRRCTLDSSERHLLPDLPDPFVCYWQDCTAEFDDPQTFFWHVTYHVKCHYQGEKLDGSRPAKCLWLDCTAAHRSYYRLRDHMRVHTREKPMACPTCGIVFANTAKFEDHNLRQTSFEDLRYQCSHCLKLFATVRILRDHIRYHINKYRCQLCTMTVPSMNALRVHMLYKHTDERNFSCPKCSQTCKTSNDLEVHLRAHNMWERNERLPCPHEGCRFAFLTEERLKRHYNKIHSGQPRSYYFCHLCDTRYLAAVNLGVHFKRAHNLRVPDGHTRFKYRRGADGHYRLETLRYESLEVAELAEAAAAPEPQPAPQPAATTPMMDVLALSCEDGDVPDTINADDGRELHLPEEVRRALATGRRVLVCVQGDQVQLLANVDAMNELGDPDDPDALMMVVDGQAVAVGPAPDAE</sequence>
<accession>A0A6A4VF54</accession>
<keyword evidence="2" id="KW-0677">Repeat</keyword>
<evidence type="ECO:0000259" key="7">
    <source>
        <dbReference type="PROSITE" id="PS50157"/>
    </source>
</evidence>
<dbReference type="SMART" id="SM00355">
    <property type="entry name" value="ZnF_C2H2"/>
    <property type="match status" value="9"/>
</dbReference>
<feature type="region of interest" description="Disordered" evidence="6">
    <location>
        <begin position="1"/>
        <end position="59"/>
    </location>
</feature>
<evidence type="ECO:0000256" key="4">
    <source>
        <dbReference type="ARBA" id="ARBA00022833"/>
    </source>
</evidence>
<dbReference type="PROSITE" id="PS50157">
    <property type="entry name" value="ZINC_FINGER_C2H2_2"/>
    <property type="match status" value="5"/>
</dbReference>
<protein>
    <submittedName>
        <fullName evidence="8">Histone H4 transcription factor</fullName>
    </submittedName>
</protein>
<keyword evidence="3 5" id="KW-0863">Zinc-finger</keyword>
<dbReference type="PROSITE" id="PS00028">
    <property type="entry name" value="ZINC_FINGER_C2H2_1"/>
    <property type="match status" value="5"/>
</dbReference>
<dbReference type="InterPro" id="IPR013087">
    <property type="entry name" value="Znf_C2H2_type"/>
</dbReference>
<dbReference type="AlphaFoldDB" id="A0A6A4VF54"/>
<proteinExistence type="predicted"/>
<name>A0A6A4VF54_AMPAM</name>
<feature type="compositionally biased region" description="Basic and acidic residues" evidence="6">
    <location>
        <begin position="45"/>
        <end position="59"/>
    </location>
</feature>
<dbReference type="Proteomes" id="UP000440578">
    <property type="component" value="Unassembled WGS sequence"/>
</dbReference>
<feature type="domain" description="C2H2-type" evidence="7">
    <location>
        <begin position="352"/>
        <end position="382"/>
    </location>
</feature>
<evidence type="ECO:0000313" key="8">
    <source>
        <dbReference type="EMBL" id="KAF0295047.1"/>
    </source>
</evidence>
<dbReference type="SUPFAM" id="SSF57667">
    <property type="entry name" value="beta-beta-alpha zinc fingers"/>
    <property type="match status" value="3"/>
</dbReference>
<dbReference type="GO" id="GO:0008270">
    <property type="term" value="F:zinc ion binding"/>
    <property type="evidence" value="ECO:0007669"/>
    <property type="project" value="UniProtKB-KW"/>
</dbReference>
<feature type="domain" description="C2H2-type" evidence="7">
    <location>
        <begin position="292"/>
        <end position="320"/>
    </location>
</feature>
<dbReference type="Gene3D" id="3.30.160.60">
    <property type="entry name" value="Classic Zinc Finger"/>
    <property type="match status" value="4"/>
</dbReference>
<evidence type="ECO:0000256" key="2">
    <source>
        <dbReference type="ARBA" id="ARBA00022737"/>
    </source>
</evidence>
<feature type="domain" description="C2H2-type" evidence="7">
    <location>
        <begin position="266"/>
        <end position="293"/>
    </location>
</feature>
<keyword evidence="9" id="KW-1185">Reference proteome</keyword>
<evidence type="ECO:0000256" key="3">
    <source>
        <dbReference type="ARBA" id="ARBA00022771"/>
    </source>
</evidence>
<keyword evidence="4" id="KW-0862">Zinc</keyword>
<dbReference type="EMBL" id="VIIS01001641">
    <property type="protein sequence ID" value="KAF0295047.1"/>
    <property type="molecule type" value="Genomic_DNA"/>
</dbReference>
<gene>
    <name evidence="8" type="primary">Hinfp_1</name>
    <name evidence="8" type="ORF">FJT64_007382</name>
</gene>
<evidence type="ECO:0000256" key="1">
    <source>
        <dbReference type="ARBA" id="ARBA00022723"/>
    </source>
</evidence>
<evidence type="ECO:0000256" key="5">
    <source>
        <dbReference type="PROSITE-ProRule" id="PRU00042"/>
    </source>
</evidence>
<keyword evidence="1" id="KW-0479">Metal-binding</keyword>
<evidence type="ECO:0000313" key="9">
    <source>
        <dbReference type="Proteomes" id="UP000440578"/>
    </source>
</evidence>
<feature type="domain" description="C2H2-type" evidence="7">
    <location>
        <begin position="321"/>
        <end position="343"/>
    </location>
</feature>
<feature type="domain" description="C2H2-type" evidence="7">
    <location>
        <begin position="206"/>
        <end position="235"/>
    </location>
</feature>
<dbReference type="OrthoDB" id="10260596at2759"/>
<reference evidence="8 9" key="1">
    <citation type="submission" date="2019-07" db="EMBL/GenBank/DDBJ databases">
        <title>Draft genome assembly of a fouling barnacle, Amphibalanus amphitrite (Darwin, 1854): The first reference genome for Thecostraca.</title>
        <authorList>
            <person name="Kim W."/>
        </authorList>
    </citation>
    <scope>NUCLEOTIDE SEQUENCE [LARGE SCALE GENOMIC DNA]</scope>
    <source>
        <strain evidence="8">SNU_AA5</strain>
        <tissue evidence="8">Soma without cirri and trophi</tissue>
    </source>
</reference>
<dbReference type="Pfam" id="PF00096">
    <property type="entry name" value="zf-C2H2"/>
    <property type="match status" value="1"/>
</dbReference>
<evidence type="ECO:0000256" key="6">
    <source>
        <dbReference type="SAM" id="MobiDB-lite"/>
    </source>
</evidence>
<dbReference type="PANTHER" id="PTHR24379">
    <property type="entry name" value="KRAB AND ZINC FINGER DOMAIN-CONTAINING"/>
    <property type="match status" value="1"/>
</dbReference>
<dbReference type="EMBL" id="VIIS01001641">
    <property type="protein sequence ID" value="KAF0295048.1"/>
    <property type="molecule type" value="Genomic_DNA"/>
</dbReference>
<dbReference type="InterPro" id="IPR036236">
    <property type="entry name" value="Znf_C2H2_sf"/>
</dbReference>
<dbReference type="PANTHER" id="PTHR24379:SF121">
    <property type="entry name" value="C2H2-TYPE DOMAIN-CONTAINING PROTEIN"/>
    <property type="match status" value="1"/>
</dbReference>
<organism evidence="8 9">
    <name type="scientific">Amphibalanus amphitrite</name>
    <name type="common">Striped barnacle</name>
    <name type="synonym">Balanus amphitrite</name>
    <dbReference type="NCBI Taxonomy" id="1232801"/>
    <lineage>
        <taxon>Eukaryota</taxon>
        <taxon>Metazoa</taxon>
        <taxon>Ecdysozoa</taxon>
        <taxon>Arthropoda</taxon>
        <taxon>Crustacea</taxon>
        <taxon>Multicrustacea</taxon>
        <taxon>Cirripedia</taxon>
        <taxon>Thoracica</taxon>
        <taxon>Thoracicalcarea</taxon>
        <taxon>Balanomorpha</taxon>
        <taxon>Balanoidea</taxon>
        <taxon>Balanidae</taxon>
        <taxon>Amphibalaninae</taxon>
        <taxon>Amphibalanus</taxon>
    </lineage>
</organism>